<gene>
    <name evidence="10" type="ORF">METZ01_LOCUS34257</name>
</gene>
<keyword evidence="6 9" id="KW-1133">Transmembrane helix</keyword>
<sequence>VLAQASTTEFDIFVQTFFKATALGSLYALLALGFVLVYKSTQTLNFAQGAMALIGAWFLSLIFIDWEVPARWLPGPTWLHWFLALLLAAAMSAVMGMAVEKYTIRPMIGQPLFSMAMITLALEVILRTISFDAVNLTTRSLGVPWGTRIFMLGGARVAWSYIAATVMALLAFLGIWRFFKTRMGIAMRATSFDQEVAMAQGINVSRVFSIAWASGAAIAAFAGIFASMSPWPSGGTAHRDGAFFVFRALPAVVLGGLDSVVGALAGGMIIGFSEIYAGQYLSGYTGVLGVGYQQVIPYLVMLVGLLVRPYGLYGTPEVRRV</sequence>
<dbReference type="InterPro" id="IPR052157">
    <property type="entry name" value="BCAA_transport_permease"/>
</dbReference>
<evidence type="ECO:0000256" key="7">
    <source>
        <dbReference type="ARBA" id="ARBA00023136"/>
    </source>
</evidence>
<keyword evidence="7 9" id="KW-0472">Membrane</keyword>
<reference evidence="10" key="1">
    <citation type="submission" date="2018-05" db="EMBL/GenBank/DDBJ databases">
        <authorList>
            <person name="Lanie J.A."/>
            <person name="Ng W.-L."/>
            <person name="Kazmierczak K.M."/>
            <person name="Andrzejewski T.M."/>
            <person name="Davidsen T.M."/>
            <person name="Wayne K.J."/>
            <person name="Tettelin H."/>
            <person name="Glass J.I."/>
            <person name="Rusch D."/>
            <person name="Podicherti R."/>
            <person name="Tsui H.-C.T."/>
            <person name="Winkler M.E."/>
        </authorList>
    </citation>
    <scope>NUCLEOTIDE SEQUENCE</scope>
</reference>
<keyword evidence="5" id="KW-0029">Amino-acid transport</keyword>
<name>A0A381QV29_9ZZZZ</name>
<keyword evidence="3" id="KW-1003">Cell membrane</keyword>
<evidence type="ECO:0000256" key="5">
    <source>
        <dbReference type="ARBA" id="ARBA00022970"/>
    </source>
</evidence>
<dbReference type="Pfam" id="PF02653">
    <property type="entry name" value="BPD_transp_2"/>
    <property type="match status" value="1"/>
</dbReference>
<accession>A0A381QV29</accession>
<protein>
    <recommendedName>
        <fullName evidence="11">Branched-chain amino acid ABC transporter permease</fullName>
    </recommendedName>
</protein>
<keyword evidence="4 9" id="KW-0812">Transmembrane</keyword>
<organism evidence="10">
    <name type="scientific">marine metagenome</name>
    <dbReference type="NCBI Taxonomy" id="408172"/>
    <lineage>
        <taxon>unclassified sequences</taxon>
        <taxon>metagenomes</taxon>
        <taxon>ecological metagenomes</taxon>
    </lineage>
</organism>
<evidence type="ECO:0000256" key="8">
    <source>
        <dbReference type="ARBA" id="ARBA00037998"/>
    </source>
</evidence>
<dbReference type="PANTHER" id="PTHR11795:SF451">
    <property type="entry name" value="ABC TRANSPORTER PERMEASE PROTEIN"/>
    <property type="match status" value="1"/>
</dbReference>
<evidence type="ECO:0000256" key="2">
    <source>
        <dbReference type="ARBA" id="ARBA00022448"/>
    </source>
</evidence>
<feature type="transmembrane region" description="Helical" evidence="9">
    <location>
        <begin position="12"/>
        <end position="37"/>
    </location>
</feature>
<comment type="subcellular location">
    <subcellularLocation>
        <location evidence="1">Cell membrane</location>
        <topology evidence="1">Multi-pass membrane protein</topology>
    </subcellularLocation>
</comment>
<evidence type="ECO:0008006" key="11">
    <source>
        <dbReference type="Google" id="ProtNLM"/>
    </source>
</evidence>
<keyword evidence="2" id="KW-0813">Transport</keyword>
<evidence type="ECO:0000313" key="10">
    <source>
        <dbReference type="EMBL" id="SUZ81403.1"/>
    </source>
</evidence>
<evidence type="ECO:0000256" key="9">
    <source>
        <dbReference type="SAM" id="Phobius"/>
    </source>
</evidence>
<evidence type="ECO:0000256" key="4">
    <source>
        <dbReference type="ARBA" id="ARBA00022692"/>
    </source>
</evidence>
<dbReference type="InterPro" id="IPR001851">
    <property type="entry name" value="ABC_transp_permease"/>
</dbReference>
<dbReference type="GO" id="GO:0005886">
    <property type="term" value="C:plasma membrane"/>
    <property type="evidence" value="ECO:0007669"/>
    <property type="project" value="UniProtKB-SubCell"/>
</dbReference>
<dbReference type="AlphaFoldDB" id="A0A381QV29"/>
<feature type="transmembrane region" description="Helical" evidence="9">
    <location>
        <begin position="49"/>
        <end position="66"/>
    </location>
</feature>
<feature type="non-terminal residue" evidence="10">
    <location>
        <position position="1"/>
    </location>
</feature>
<feature type="transmembrane region" description="Helical" evidence="9">
    <location>
        <begin position="158"/>
        <end position="179"/>
    </location>
</feature>
<dbReference type="PANTHER" id="PTHR11795">
    <property type="entry name" value="BRANCHED-CHAIN AMINO ACID TRANSPORT SYSTEM PERMEASE PROTEIN LIVH"/>
    <property type="match status" value="1"/>
</dbReference>
<comment type="similarity">
    <text evidence="8">Belongs to the binding-protein-dependent transport system permease family. LivHM subfamily.</text>
</comment>
<evidence type="ECO:0000256" key="3">
    <source>
        <dbReference type="ARBA" id="ARBA00022475"/>
    </source>
</evidence>
<feature type="transmembrane region" description="Helical" evidence="9">
    <location>
        <begin position="111"/>
        <end position="129"/>
    </location>
</feature>
<evidence type="ECO:0000256" key="6">
    <source>
        <dbReference type="ARBA" id="ARBA00022989"/>
    </source>
</evidence>
<proteinExistence type="inferred from homology"/>
<feature type="transmembrane region" description="Helical" evidence="9">
    <location>
        <begin position="207"/>
        <end position="228"/>
    </location>
</feature>
<dbReference type="GO" id="GO:0022857">
    <property type="term" value="F:transmembrane transporter activity"/>
    <property type="evidence" value="ECO:0007669"/>
    <property type="project" value="InterPro"/>
</dbReference>
<dbReference type="CDD" id="cd06582">
    <property type="entry name" value="TM_PBP1_LivH_like"/>
    <property type="match status" value="1"/>
</dbReference>
<feature type="transmembrane region" description="Helical" evidence="9">
    <location>
        <begin position="284"/>
        <end position="307"/>
    </location>
</feature>
<dbReference type="EMBL" id="UINC01001467">
    <property type="protein sequence ID" value="SUZ81403.1"/>
    <property type="molecule type" value="Genomic_DNA"/>
</dbReference>
<dbReference type="GO" id="GO:0006865">
    <property type="term" value="P:amino acid transport"/>
    <property type="evidence" value="ECO:0007669"/>
    <property type="project" value="UniProtKB-KW"/>
</dbReference>
<feature type="transmembrane region" description="Helical" evidence="9">
    <location>
        <begin position="78"/>
        <end position="99"/>
    </location>
</feature>
<evidence type="ECO:0000256" key="1">
    <source>
        <dbReference type="ARBA" id="ARBA00004651"/>
    </source>
</evidence>
<feature type="transmembrane region" description="Helical" evidence="9">
    <location>
        <begin position="248"/>
        <end position="272"/>
    </location>
</feature>